<sequence length="127" mass="13655">MPPDLGPRCRDSSDNHPMSPEVDIENSHSNIDDTVSPLAGSFGYTSDPHSPREYVPHPTSDFYVTLWLVSPVNTSFIDHPTNTSRVVAAICSVIFFNPLLNLAIGDGTNATADPGLHPGKVPTINDS</sequence>
<dbReference type="AlphaFoldDB" id="A0A3M2R3E7"/>
<evidence type="ECO:0000313" key="2">
    <source>
        <dbReference type="EMBL" id="RMI99777.1"/>
    </source>
</evidence>
<organism evidence="2 3">
    <name type="scientific">Fusarium kuroshium</name>
    <dbReference type="NCBI Taxonomy" id="2010991"/>
    <lineage>
        <taxon>Eukaryota</taxon>
        <taxon>Fungi</taxon>
        <taxon>Dikarya</taxon>
        <taxon>Ascomycota</taxon>
        <taxon>Pezizomycotina</taxon>
        <taxon>Sordariomycetes</taxon>
        <taxon>Hypocreomycetidae</taxon>
        <taxon>Hypocreales</taxon>
        <taxon>Nectriaceae</taxon>
        <taxon>Fusarium</taxon>
        <taxon>Fusarium solani species complex</taxon>
    </lineage>
</organism>
<proteinExistence type="predicted"/>
<reference evidence="2 3" key="1">
    <citation type="submission" date="2017-06" db="EMBL/GenBank/DDBJ databases">
        <title>Comparative genomic analysis of Ambrosia Fusariam Clade fungi.</title>
        <authorList>
            <person name="Stajich J.E."/>
            <person name="Carrillo J."/>
            <person name="Kijimoto T."/>
            <person name="Eskalen A."/>
            <person name="O'Donnell K."/>
            <person name="Kasson M."/>
        </authorList>
    </citation>
    <scope>NUCLEOTIDE SEQUENCE [LARGE SCALE GENOMIC DNA]</scope>
    <source>
        <strain evidence="2">UCR3666</strain>
    </source>
</reference>
<evidence type="ECO:0000313" key="3">
    <source>
        <dbReference type="Proteomes" id="UP000277212"/>
    </source>
</evidence>
<dbReference type="EMBL" id="NKUJ01000716">
    <property type="protein sequence ID" value="RMI99777.1"/>
    <property type="molecule type" value="Genomic_DNA"/>
</dbReference>
<name>A0A3M2R3E7_9HYPO</name>
<evidence type="ECO:0000256" key="1">
    <source>
        <dbReference type="SAM" id="MobiDB-lite"/>
    </source>
</evidence>
<protein>
    <submittedName>
        <fullName evidence="2">Uncharacterized protein</fullName>
    </submittedName>
</protein>
<gene>
    <name evidence="2" type="ORF">CDV36_015960</name>
</gene>
<accession>A0A3M2R3E7</accession>
<dbReference type="Proteomes" id="UP000277212">
    <property type="component" value="Unassembled WGS sequence"/>
</dbReference>
<comment type="caution">
    <text evidence="2">The sequence shown here is derived from an EMBL/GenBank/DDBJ whole genome shotgun (WGS) entry which is preliminary data.</text>
</comment>
<feature type="region of interest" description="Disordered" evidence="1">
    <location>
        <begin position="1"/>
        <end position="50"/>
    </location>
</feature>
<keyword evidence="3" id="KW-1185">Reference proteome</keyword>